<comment type="caution">
    <text evidence="3">The sequence shown here is derived from an EMBL/GenBank/DDBJ whole genome shotgun (WGS) entry which is preliminary data.</text>
</comment>
<organism evidence="3 4">
    <name type="scientific">Moniliophthora roreri</name>
    <name type="common">Frosty pod rot fungus</name>
    <name type="synonym">Monilia roreri</name>
    <dbReference type="NCBI Taxonomy" id="221103"/>
    <lineage>
        <taxon>Eukaryota</taxon>
        <taxon>Fungi</taxon>
        <taxon>Dikarya</taxon>
        <taxon>Basidiomycota</taxon>
        <taxon>Agaricomycotina</taxon>
        <taxon>Agaricomycetes</taxon>
        <taxon>Agaricomycetidae</taxon>
        <taxon>Agaricales</taxon>
        <taxon>Marasmiineae</taxon>
        <taxon>Marasmiaceae</taxon>
        <taxon>Moniliophthora</taxon>
    </lineage>
</organism>
<feature type="transmembrane region" description="Helical" evidence="2">
    <location>
        <begin position="74"/>
        <end position="93"/>
    </location>
</feature>
<feature type="region of interest" description="Disordered" evidence="1">
    <location>
        <begin position="1"/>
        <end position="32"/>
    </location>
</feature>
<dbReference type="Proteomes" id="UP000054988">
    <property type="component" value="Unassembled WGS sequence"/>
</dbReference>
<dbReference type="EMBL" id="LATX01002520">
    <property type="protein sequence ID" value="KTB27737.1"/>
    <property type="molecule type" value="Genomic_DNA"/>
</dbReference>
<evidence type="ECO:0000256" key="1">
    <source>
        <dbReference type="SAM" id="MobiDB-lite"/>
    </source>
</evidence>
<feature type="transmembrane region" description="Helical" evidence="2">
    <location>
        <begin position="133"/>
        <end position="154"/>
    </location>
</feature>
<name>A0A0W0EUH6_MONRR</name>
<evidence type="ECO:0000313" key="4">
    <source>
        <dbReference type="Proteomes" id="UP000054988"/>
    </source>
</evidence>
<sequence>MSASFTPGGFSASTEILRPTTKSTASSDASFSHTTYGATTQTLSSYRHSNRLTSVVDQSDTEEPETLAASHFRYGFFFPLLWVFGALVLLSPLPEPVLDPESDSEWNRMTPEERERKLQKIRTAELKWGKRCLWALVALVVTVISLVVGLGVGLRR</sequence>
<gene>
    <name evidence="3" type="ORF">WG66_19657</name>
</gene>
<feature type="compositionally biased region" description="Polar residues" evidence="1">
    <location>
        <begin position="20"/>
        <end position="32"/>
    </location>
</feature>
<protein>
    <recommendedName>
        <fullName evidence="5">Transmembrane protein</fullName>
    </recommendedName>
</protein>
<keyword evidence="2" id="KW-0472">Membrane</keyword>
<evidence type="ECO:0000313" key="3">
    <source>
        <dbReference type="EMBL" id="KTB27737.1"/>
    </source>
</evidence>
<keyword evidence="2" id="KW-1133">Transmembrane helix</keyword>
<keyword evidence="2" id="KW-0812">Transmembrane</keyword>
<dbReference type="AlphaFoldDB" id="A0A0W0EUH6"/>
<accession>A0A0W0EUH6</accession>
<evidence type="ECO:0008006" key="5">
    <source>
        <dbReference type="Google" id="ProtNLM"/>
    </source>
</evidence>
<evidence type="ECO:0000256" key="2">
    <source>
        <dbReference type="SAM" id="Phobius"/>
    </source>
</evidence>
<reference evidence="3 4" key="1">
    <citation type="submission" date="2015-12" db="EMBL/GenBank/DDBJ databases">
        <title>Draft genome sequence of Moniliophthora roreri, the causal agent of frosty pod rot of cacao.</title>
        <authorList>
            <person name="Aime M.C."/>
            <person name="Diaz-Valderrama J.R."/>
            <person name="Kijpornyongpan T."/>
            <person name="Phillips-Mora W."/>
        </authorList>
    </citation>
    <scope>NUCLEOTIDE SEQUENCE [LARGE SCALE GENOMIC DNA]</scope>
    <source>
        <strain evidence="3 4">MCA 2952</strain>
    </source>
</reference>
<proteinExistence type="predicted"/>